<protein>
    <submittedName>
        <fullName evidence="1">DDE transposase</fullName>
    </submittedName>
</protein>
<name>A0A1D9FUA9_MOOP1</name>
<reference evidence="2" key="1">
    <citation type="submission" date="2016-10" db="EMBL/GenBank/DDBJ databases">
        <title>Comparative genomics uncovers the prolific and rare metabolic potential of the cyanobacterial genus Moorea.</title>
        <authorList>
            <person name="Leao T."/>
            <person name="Castelao G."/>
            <person name="Korobeynikov A."/>
            <person name="Monroe E.A."/>
            <person name="Podell S."/>
            <person name="Glukhov E."/>
            <person name="Allen E."/>
            <person name="Gerwick W.H."/>
            <person name="Gerwick L."/>
        </authorList>
    </citation>
    <scope>NUCLEOTIDE SEQUENCE [LARGE SCALE GENOMIC DNA]</scope>
    <source>
        <strain evidence="2">JHB</strain>
    </source>
</reference>
<dbReference type="AlphaFoldDB" id="A0A1D9FUA9"/>
<gene>
    <name evidence="1" type="ORF">BJP36_02665</name>
</gene>
<accession>A0A1D9FUA9</accession>
<sequence>MLDKVKQMGKAVSRLYLIWVDGGNSCEPLIMWVMDLCGWMVQFLLRPQQTKSFVLLKKRWVVERTFGWLMGCCRYGQRLMSYWLKHQRH</sequence>
<evidence type="ECO:0000313" key="1">
    <source>
        <dbReference type="EMBL" id="AOY78968.1"/>
    </source>
</evidence>
<dbReference type="Proteomes" id="UP000176944">
    <property type="component" value="Chromosome"/>
</dbReference>
<dbReference type="PANTHER" id="PTHR30007:SF0">
    <property type="entry name" value="TRANSPOSASE"/>
    <property type="match status" value="1"/>
</dbReference>
<dbReference type="PANTHER" id="PTHR30007">
    <property type="entry name" value="PHP DOMAIN PROTEIN"/>
    <property type="match status" value="1"/>
</dbReference>
<evidence type="ECO:0000313" key="2">
    <source>
        <dbReference type="Proteomes" id="UP000176944"/>
    </source>
</evidence>
<organism evidence="1 2">
    <name type="scientific">Moorena producens (strain JHB)</name>
    <dbReference type="NCBI Taxonomy" id="1454205"/>
    <lineage>
        <taxon>Bacteria</taxon>
        <taxon>Bacillati</taxon>
        <taxon>Cyanobacteriota</taxon>
        <taxon>Cyanophyceae</taxon>
        <taxon>Coleofasciculales</taxon>
        <taxon>Coleofasciculaceae</taxon>
        <taxon>Moorena</taxon>
    </lineage>
</organism>
<dbReference type="EMBL" id="CP017708">
    <property type="protein sequence ID" value="AOY78968.1"/>
    <property type="molecule type" value="Genomic_DNA"/>
</dbReference>
<proteinExistence type="predicted"/>